<evidence type="ECO:0000256" key="1">
    <source>
        <dbReference type="SAM" id="MobiDB-lite"/>
    </source>
</evidence>
<dbReference type="Proteomes" id="UP001589718">
    <property type="component" value="Unassembled WGS sequence"/>
</dbReference>
<keyword evidence="3" id="KW-1185">Reference proteome</keyword>
<dbReference type="SFLD" id="SFLDG01135">
    <property type="entry name" value="C1.5.6:_HAD__Beta-PGM__Phospha"/>
    <property type="match status" value="1"/>
</dbReference>
<gene>
    <name evidence="2" type="ORF">ACFFTU_15745</name>
</gene>
<dbReference type="GO" id="GO:0016787">
    <property type="term" value="F:hydrolase activity"/>
    <property type="evidence" value="ECO:0007669"/>
    <property type="project" value="UniProtKB-KW"/>
</dbReference>
<dbReference type="EMBL" id="JBHMCR010000008">
    <property type="protein sequence ID" value="MFB9521397.1"/>
    <property type="molecule type" value="Genomic_DNA"/>
</dbReference>
<accession>A0ABV5PDX0</accession>
<dbReference type="PANTHER" id="PTHR43481:SF4">
    <property type="entry name" value="GLYCEROL-1-PHOSPHATE PHOSPHOHYDROLASE 1-RELATED"/>
    <property type="match status" value="1"/>
</dbReference>
<protein>
    <submittedName>
        <fullName evidence="2">HAD family hydrolase</fullName>
    </submittedName>
</protein>
<organism evidence="2 3">
    <name type="scientific">Streptomyces cremeus</name>
    <dbReference type="NCBI Taxonomy" id="66881"/>
    <lineage>
        <taxon>Bacteria</taxon>
        <taxon>Bacillati</taxon>
        <taxon>Actinomycetota</taxon>
        <taxon>Actinomycetes</taxon>
        <taxon>Kitasatosporales</taxon>
        <taxon>Streptomycetaceae</taxon>
        <taxon>Streptomyces</taxon>
    </lineage>
</organism>
<dbReference type="Pfam" id="PF00702">
    <property type="entry name" value="Hydrolase"/>
    <property type="match status" value="1"/>
</dbReference>
<dbReference type="InterPro" id="IPR051806">
    <property type="entry name" value="HAD-like_SPP"/>
</dbReference>
<comment type="caution">
    <text evidence="2">The sequence shown here is derived from an EMBL/GenBank/DDBJ whole genome shotgun (WGS) entry which is preliminary data.</text>
</comment>
<dbReference type="InterPro" id="IPR036412">
    <property type="entry name" value="HAD-like_sf"/>
</dbReference>
<sequence length="240" mass="25293">MSGVTTTPLTAAAALFDLDGTLIDSEPRSQELWRRLFAAHDIALAPALLASFGGRRGADVIAEHLHRFGPGLTPDDLRADLRRLDEETGLPEVRLKRGARILLTRLRDAGIPTALVTSGGLTYATHHLTRLGIDHFTTLVTADDVTHGKPDPEGYLLACRRLGVDPRQALVFEDSTAGIQAARASGAACIAVGDPGPAAAAETLAVVHDLADTPEIRPAVGTAHQDVAKAGSLPRDTTEN</sequence>
<keyword evidence="2" id="KW-0378">Hydrolase</keyword>
<evidence type="ECO:0000313" key="2">
    <source>
        <dbReference type="EMBL" id="MFB9521397.1"/>
    </source>
</evidence>
<dbReference type="PANTHER" id="PTHR43481">
    <property type="entry name" value="FRUCTOSE-1-PHOSPHATE PHOSPHATASE"/>
    <property type="match status" value="1"/>
</dbReference>
<feature type="region of interest" description="Disordered" evidence="1">
    <location>
        <begin position="218"/>
        <end position="240"/>
    </location>
</feature>
<dbReference type="InterPro" id="IPR006439">
    <property type="entry name" value="HAD-SF_hydro_IA"/>
</dbReference>
<dbReference type="InterPro" id="IPR023198">
    <property type="entry name" value="PGP-like_dom2"/>
</dbReference>
<proteinExistence type="predicted"/>
<dbReference type="PRINTS" id="PR00413">
    <property type="entry name" value="HADHALOGNASE"/>
</dbReference>
<dbReference type="SFLD" id="SFLDS00003">
    <property type="entry name" value="Haloacid_Dehalogenase"/>
    <property type="match status" value="1"/>
</dbReference>
<name>A0ABV5PDX0_STRCM</name>
<dbReference type="SFLD" id="SFLDG01129">
    <property type="entry name" value="C1.5:_HAD__Beta-PGM__Phosphata"/>
    <property type="match status" value="1"/>
</dbReference>
<dbReference type="RefSeq" id="WP_345227187.1">
    <property type="nucleotide sequence ID" value="NZ_BAAAXE010000014.1"/>
</dbReference>
<evidence type="ECO:0000313" key="3">
    <source>
        <dbReference type="Proteomes" id="UP001589718"/>
    </source>
</evidence>
<dbReference type="NCBIfam" id="TIGR01509">
    <property type="entry name" value="HAD-SF-IA-v3"/>
    <property type="match status" value="1"/>
</dbReference>
<reference evidence="2 3" key="1">
    <citation type="submission" date="2024-09" db="EMBL/GenBank/DDBJ databases">
        <authorList>
            <person name="Sun Q."/>
            <person name="Mori K."/>
        </authorList>
    </citation>
    <scope>NUCLEOTIDE SEQUENCE [LARGE SCALE GENOMIC DNA]</scope>
    <source>
        <strain evidence="2 3">JCM 4362</strain>
    </source>
</reference>
<dbReference type="SUPFAM" id="SSF56784">
    <property type="entry name" value="HAD-like"/>
    <property type="match status" value="1"/>
</dbReference>
<dbReference type="InterPro" id="IPR023214">
    <property type="entry name" value="HAD_sf"/>
</dbReference>
<dbReference type="NCBIfam" id="TIGR01549">
    <property type="entry name" value="HAD-SF-IA-v1"/>
    <property type="match status" value="1"/>
</dbReference>
<dbReference type="Gene3D" id="1.10.150.240">
    <property type="entry name" value="Putative phosphatase, domain 2"/>
    <property type="match status" value="1"/>
</dbReference>
<dbReference type="Gene3D" id="3.40.50.1000">
    <property type="entry name" value="HAD superfamily/HAD-like"/>
    <property type="match status" value="1"/>
</dbReference>